<evidence type="ECO:0000313" key="2">
    <source>
        <dbReference type="Proteomes" id="UP000823486"/>
    </source>
</evidence>
<reference evidence="1 2" key="1">
    <citation type="submission" date="2021-01" db="EMBL/GenBank/DDBJ databases">
        <title>Genomic Encyclopedia of Type Strains, Phase IV (KMG-IV): sequencing the most valuable type-strain genomes for metagenomic binning, comparative biology and taxonomic classification.</title>
        <authorList>
            <person name="Goeker M."/>
        </authorList>
    </citation>
    <scope>NUCLEOTIDE SEQUENCE [LARGE SCALE GENOMIC DNA]</scope>
    <source>
        <strain evidence="1 2">DSM 105482</strain>
    </source>
</reference>
<accession>A0ABS2QKB2</accession>
<evidence type="ECO:0000313" key="1">
    <source>
        <dbReference type="EMBL" id="MBM7693139.1"/>
    </source>
</evidence>
<gene>
    <name evidence="1" type="ORF">JOC77_002578</name>
</gene>
<sequence>MDAPIRISNGNIQKADMELYLDWHKGLFSPGSQIWDQFRIPQRFRGAILPAVGCPMLDDKK</sequence>
<keyword evidence="2" id="KW-1185">Reference proteome</keyword>
<proteinExistence type="predicted"/>
<comment type="caution">
    <text evidence="1">The sequence shown here is derived from an EMBL/GenBank/DDBJ whole genome shotgun (WGS) entry which is preliminary data.</text>
</comment>
<name>A0ABS2QKB2_9BACI</name>
<dbReference type="Proteomes" id="UP000823486">
    <property type="component" value="Unassembled WGS sequence"/>
</dbReference>
<dbReference type="EMBL" id="JAFBFI010000010">
    <property type="protein sequence ID" value="MBM7693139.1"/>
    <property type="molecule type" value="Genomic_DNA"/>
</dbReference>
<organism evidence="1 2">
    <name type="scientific">Peribacillus deserti</name>
    <dbReference type="NCBI Taxonomy" id="673318"/>
    <lineage>
        <taxon>Bacteria</taxon>
        <taxon>Bacillati</taxon>
        <taxon>Bacillota</taxon>
        <taxon>Bacilli</taxon>
        <taxon>Bacillales</taxon>
        <taxon>Bacillaceae</taxon>
        <taxon>Peribacillus</taxon>
    </lineage>
</organism>
<protein>
    <submittedName>
        <fullName evidence="1">Uncharacterized protein</fullName>
    </submittedName>
</protein>